<dbReference type="InterPro" id="IPR029033">
    <property type="entry name" value="His_PPase_superfam"/>
</dbReference>
<dbReference type="EMBL" id="CAMXCT020006789">
    <property type="protein sequence ID" value="CAL1173448.1"/>
    <property type="molecule type" value="Genomic_DNA"/>
</dbReference>
<dbReference type="InterPro" id="IPR052765">
    <property type="entry name" value="PGM-Related"/>
</dbReference>
<dbReference type="InterPro" id="IPR001345">
    <property type="entry name" value="PG/BPGM_mutase_AS"/>
</dbReference>
<feature type="transmembrane region" description="Helical" evidence="2">
    <location>
        <begin position="186"/>
        <end position="207"/>
    </location>
</feature>
<proteinExistence type="predicted"/>
<evidence type="ECO:0000313" key="4">
    <source>
        <dbReference type="EMBL" id="CAL1173448.1"/>
    </source>
</evidence>
<evidence type="ECO:0000256" key="2">
    <source>
        <dbReference type="SAM" id="Phobius"/>
    </source>
</evidence>
<dbReference type="EMBL" id="CAMXCT010006789">
    <property type="protein sequence ID" value="CAI4020073.1"/>
    <property type="molecule type" value="Genomic_DNA"/>
</dbReference>
<evidence type="ECO:0000313" key="3">
    <source>
        <dbReference type="EMBL" id="CAI4020073.1"/>
    </source>
</evidence>
<dbReference type="Pfam" id="PF00300">
    <property type="entry name" value="His_Phos_1"/>
    <property type="match status" value="1"/>
</dbReference>
<reference evidence="3" key="1">
    <citation type="submission" date="2022-10" db="EMBL/GenBank/DDBJ databases">
        <authorList>
            <person name="Chen Y."/>
            <person name="Dougan E. K."/>
            <person name="Chan C."/>
            <person name="Rhodes N."/>
            <person name="Thang M."/>
        </authorList>
    </citation>
    <scope>NUCLEOTIDE SEQUENCE</scope>
</reference>
<protein>
    <submittedName>
        <fullName evidence="5">Phosphoglycerate mutase-like protein AT74H (Protein At-74 homolog) (At-74H)</fullName>
    </submittedName>
</protein>
<dbReference type="Proteomes" id="UP001152797">
    <property type="component" value="Unassembled WGS sequence"/>
</dbReference>
<dbReference type="Gene3D" id="3.40.50.1240">
    <property type="entry name" value="Phosphoglycerate mutase-like"/>
    <property type="match status" value="1"/>
</dbReference>
<sequence>MDLEALLNSLGSGELDEALAAMEKRTTQLAWEKLPDRIVLLRHGQSEGNVDHLLYTSKGDSRLELTKKGHLPNLAQNSRLAAQVAEMSIIRPEVLRVTPAYKALQKCGEAFRLTRDLYHESEQSEEISSFWSHSWHGNSWKKMLTLMVLYNGLPSILCGTCAAFIPMVLFSFGLLPGFVRVAGEQVLFSAWSLVTGFFVALATFVLWRPRQEVFFDRICINEENPRLKASAILSIAGMLKKSQEMLVLWDPSWSERLWCLFEMAAFLKCKKAQQRQQVLIMRPTFIGPCSIAGFFASFAAMLAIITVPIDLTEVPLAPLMGVLAVDALGCFFALMALRGYFSSVEVLEKKLGSASFDRVKCHCCEFHHLSETGQHLLCDREVLKQCVTIWFGSTAAFEEAVRSELRDVVATELRQVASCGSCNVLLDFFLNLWVDLLVSLAVALLGGIYFLIRCLLRSTWIRTGAFAGFLLILGALVELLKCVTLTKGSQGRAATPAYDGTHAKEAGKRLRSITPPGANIIVCTSPFERTTQTLLAVYSGGFGGPNQDLVQRVHVDPQIREQEFGNFQDPGLTQKVRVEEVRVGRFYYRRPNAESSADVFDRVTQFWDKLFGDFTGNGMLTRDEVKYDMCLVVTHGLTIRLMLMCLFEWSVETFGTVWNLGNCEHIALQKNLETCKYEFCVEESWPARVPWATRQAWIVLATAPKPQELVHRLSKLQEAREKLLEAENVADTEIAKLDKIIDDMENQILRARSEAYTVINYLEITQPRTMQISEVICRLVAGHDHQGKSPEEMQQMVVDEARRENMEQNIEFIDWWGDQLSFQGKMLRTNRISYAHHRVKSGNISPVSPVHSNISSA</sequence>
<dbReference type="EMBL" id="CAMXCT030006789">
    <property type="protein sequence ID" value="CAL4807385.1"/>
    <property type="molecule type" value="Genomic_DNA"/>
</dbReference>
<dbReference type="AlphaFoldDB" id="A0A9P1GS78"/>
<dbReference type="GO" id="GO:0003824">
    <property type="term" value="F:catalytic activity"/>
    <property type="evidence" value="ECO:0007669"/>
    <property type="project" value="InterPro"/>
</dbReference>
<evidence type="ECO:0000256" key="1">
    <source>
        <dbReference type="SAM" id="Coils"/>
    </source>
</evidence>
<feature type="transmembrane region" description="Helical" evidence="2">
    <location>
        <begin position="148"/>
        <end position="174"/>
    </location>
</feature>
<feature type="transmembrane region" description="Helical" evidence="2">
    <location>
        <begin position="319"/>
        <end position="341"/>
    </location>
</feature>
<keyword evidence="6" id="KW-1185">Reference proteome</keyword>
<comment type="caution">
    <text evidence="3">The sequence shown here is derived from an EMBL/GenBank/DDBJ whole genome shotgun (WGS) entry which is preliminary data.</text>
</comment>
<dbReference type="SUPFAM" id="SSF53254">
    <property type="entry name" value="Phosphoglycerate mutase-like"/>
    <property type="match status" value="2"/>
</dbReference>
<feature type="transmembrane region" description="Helical" evidence="2">
    <location>
        <begin position="432"/>
        <end position="452"/>
    </location>
</feature>
<keyword evidence="2" id="KW-1133">Transmembrane helix</keyword>
<dbReference type="PANTHER" id="PTHR46192">
    <property type="entry name" value="BROAD-RANGE ACID PHOSPHATASE DET1"/>
    <property type="match status" value="1"/>
</dbReference>
<reference evidence="4" key="2">
    <citation type="submission" date="2024-04" db="EMBL/GenBank/DDBJ databases">
        <authorList>
            <person name="Chen Y."/>
            <person name="Shah S."/>
            <person name="Dougan E. K."/>
            <person name="Thang M."/>
            <person name="Chan C."/>
        </authorList>
    </citation>
    <scope>NUCLEOTIDE SEQUENCE [LARGE SCALE GENOMIC DNA]</scope>
</reference>
<dbReference type="OrthoDB" id="10261749at2759"/>
<keyword evidence="2" id="KW-0472">Membrane</keyword>
<feature type="transmembrane region" description="Helical" evidence="2">
    <location>
        <begin position="285"/>
        <end position="307"/>
    </location>
</feature>
<name>A0A9P1GS78_9DINO</name>
<evidence type="ECO:0000313" key="5">
    <source>
        <dbReference type="EMBL" id="CAL4807385.1"/>
    </source>
</evidence>
<gene>
    <name evidence="3" type="ORF">C1SCF055_LOCUS44522</name>
</gene>
<accession>A0A9P1GS78</accession>
<keyword evidence="2" id="KW-0812">Transmembrane</keyword>
<organism evidence="3">
    <name type="scientific">Cladocopium goreaui</name>
    <dbReference type="NCBI Taxonomy" id="2562237"/>
    <lineage>
        <taxon>Eukaryota</taxon>
        <taxon>Sar</taxon>
        <taxon>Alveolata</taxon>
        <taxon>Dinophyceae</taxon>
        <taxon>Suessiales</taxon>
        <taxon>Symbiodiniaceae</taxon>
        <taxon>Cladocopium</taxon>
    </lineage>
</organism>
<evidence type="ECO:0000313" key="6">
    <source>
        <dbReference type="Proteomes" id="UP001152797"/>
    </source>
</evidence>
<keyword evidence="1" id="KW-0175">Coiled coil</keyword>
<dbReference type="InterPro" id="IPR013078">
    <property type="entry name" value="His_Pase_superF_clade-1"/>
</dbReference>
<feature type="coiled-coil region" evidence="1">
    <location>
        <begin position="716"/>
        <end position="754"/>
    </location>
</feature>
<dbReference type="PROSITE" id="PS00175">
    <property type="entry name" value="PG_MUTASE"/>
    <property type="match status" value="1"/>
</dbReference>